<dbReference type="AlphaFoldDB" id="A0A1M5HJC7"/>
<dbReference type="InterPro" id="IPR020845">
    <property type="entry name" value="AMP-binding_CS"/>
</dbReference>
<dbReference type="RefSeq" id="WP_073419692.1">
    <property type="nucleotide sequence ID" value="NZ_FQVX01000002.1"/>
</dbReference>
<dbReference type="STRING" id="1070870.SAMN05444351_1615"/>
<dbReference type="FunFam" id="3.30.300.30:FF:000008">
    <property type="entry name" value="2,3-dihydroxybenzoate-AMP ligase"/>
    <property type="match status" value="1"/>
</dbReference>
<dbReference type="SUPFAM" id="SSF56801">
    <property type="entry name" value="Acetyl-CoA synthetase-like"/>
    <property type="match status" value="1"/>
</dbReference>
<keyword evidence="2" id="KW-0436">Ligase</keyword>
<accession>A0A1M5HJC7</accession>
<dbReference type="CDD" id="cd17631">
    <property type="entry name" value="FACL_FadD13-like"/>
    <property type="match status" value="1"/>
</dbReference>
<comment type="similarity">
    <text evidence="1">Belongs to the ATP-dependent AMP-binding enzyme family.</text>
</comment>
<feature type="domain" description="AMP-dependent synthetase/ligase" evidence="3">
    <location>
        <begin position="12"/>
        <end position="372"/>
    </location>
</feature>
<dbReference type="Gene3D" id="3.40.50.12780">
    <property type="entry name" value="N-terminal domain of ligase-like"/>
    <property type="match status" value="1"/>
</dbReference>
<organism evidence="5 6">
    <name type="scientific">Geodermatophilus nigrescens</name>
    <dbReference type="NCBI Taxonomy" id="1070870"/>
    <lineage>
        <taxon>Bacteria</taxon>
        <taxon>Bacillati</taxon>
        <taxon>Actinomycetota</taxon>
        <taxon>Actinomycetes</taxon>
        <taxon>Geodermatophilales</taxon>
        <taxon>Geodermatophilaceae</taxon>
        <taxon>Geodermatophilus</taxon>
    </lineage>
</organism>
<evidence type="ECO:0000313" key="5">
    <source>
        <dbReference type="EMBL" id="SHG15922.1"/>
    </source>
</evidence>
<sequence length="515" mass="55250">MRNAGLGSWPERRLRISPRKPAIWFEGTTTTHGEFAHRVRRAAAALDALGVARGDRVAWFGANHPAALETLYACGQLGAIWVPVNARFTAPEARYVLEHSGATVVVHGREHGTTADTLRAQVPAVRHWAAAEPPLEGGADSLDWQRLLADAEPVLRDEPVTLDDVCLIMYTSGTTGRPKGATLTHGNMTWSCMNQILGFDFTPDERTLGLAPLFHIGGLNGTLNPTLLRGGCVVLVRGFDPPATLRVVVEQRVTSFFAVPTMLDAISRQPDFHTVDLSALRTIGAAGAPLPLPLLRTWLDRGITVQQAYGMTESAPAGTALDSADAVAKVGSAGRSQFFVDVRVVRPDGTECDPGEIGEVVLSGPNIMAGYWNAPEATAAAIVDGWYHSGDAGSTDEDGYLYIRDRYKDMIISGGENVYPAEVESALLELPDVLEAAVIGVPDARWGEVGLAVVVPAPGSAEDPEAIRTALRARLAGFKVPRHVEFVAELPKTATGKIRKPDLRDRYVTPEETPA</sequence>
<dbReference type="InterPro" id="IPR042099">
    <property type="entry name" value="ANL_N_sf"/>
</dbReference>
<protein>
    <submittedName>
        <fullName evidence="5">Fatty-acyl-CoA synthase</fullName>
    </submittedName>
</protein>
<dbReference type="EMBL" id="FQVX01000002">
    <property type="protein sequence ID" value="SHG15922.1"/>
    <property type="molecule type" value="Genomic_DNA"/>
</dbReference>
<evidence type="ECO:0000259" key="3">
    <source>
        <dbReference type="Pfam" id="PF00501"/>
    </source>
</evidence>
<dbReference type="PANTHER" id="PTHR43201:SF5">
    <property type="entry name" value="MEDIUM-CHAIN ACYL-COA LIGASE ACSF2, MITOCHONDRIAL"/>
    <property type="match status" value="1"/>
</dbReference>
<dbReference type="Pfam" id="PF00501">
    <property type="entry name" value="AMP-binding"/>
    <property type="match status" value="1"/>
</dbReference>
<dbReference type="GO" id="GO:0006631">
    <property type="term" value="P:fatty acid metabolic process"/>
    <property type="evidence" value="ECO:0007669"/>
    <property type="project" value="TreeGrafter"/>
</dbReference>
<evidence type="ECO:0000256" key="1">
    <source>
        <dbReference type="ARBA" id="ARBA00006432"/>
    </source>
</evidence>
<gene>
    <name evidence="5" type="ORF">SAMN05444351_1615</name>
</gene>
<dbReference type="PROSITE" id="PS00455">
    <property type="entry name" value="AMP_BINDING"/>
    <property type="match status" value="1"/>
</dbReference>
<dbReference type="Proteomes" id="UP000184471">
    <property type="component" value="Unassembled WGS sequence"/>
</dbReference>
<dbReference type="InterPro" id="IPR000873">
    <property type="entry name" value="AMP-dep_synth/lig_dom"/>
</dbReference>
<dbReference type="Pfam" id="PF13193">
    <property type="entry name" value="AMP-binding_C"/>
    <property type="match status" value="1"/>
</dbReference>
<dbReference type="NCBIfam" id="NF004837">
    <property type="entry name" value="PRK06187.1"/>
    <property type="match status" value="1"/>
</dbReference>
<evidence type="ECO:0000259" key="4">
    <source>
        <dbReference type="Pfam" id="PF13193"/>
    </source>
</evidence>
<keyword evidence="6" id="KW-1185">Reference proteome</keyword>
<name>A0A1M5HJC7_9ACTN</name>
<dbReference type="GO" id="GO:0031956">
    <property type="term" value="F:medium-chain fatty acid-CoA ligase activity"/>
    <property type="evidence" value="ECO:0007669"/>
    <property type="project" value="TreeGrafter"/>
</dbReference>
<dbReference type="PANTHER" id="PTHR43201">
    <property type="entry name" value="ACYL-COA SYNTHETASE"/>
    <property type="match status" value="1"/>
</dbReference>
<evidence type="ECO:0000256" key="2">
    <source>
        <dbReference type="ARBA" id="ARBA00022598"/>
    </source>
</evidence>
<reference evidence="5 6" key="1">
    <citation type="submission" date="2016-11" db="EMBL/GenBank/DDBJ databases">
        <authorList>
            <person name="Jaros S."/>
            <person name="Januszkiewicz K."/>
            <person name="Wedrychowicz H."/>
        </authorList>
    </citation>
    <scope>NUCLEOTIDE SEQUENCE [LARGE SCALE GENOMIC DNA]</scope>
    <source>
        <strain evidence="5 6">DSM 45408</strain>
    </source>
</reference>
<evidence type="ECO:0000313" key="6">
    <source>
        <dbReference type="Proteomes" id="UP000184471"/>
    </source>
</evidence>
<dbReference type="InterPro" id="IPR025110">
    <property type="entry name" value="AMP-bd_C"/>
</dbReference>
<proteinExistence type="inferred from homology"/>
<feature type="domain" description="AMP-binding enzyme C-terminal" evidence="4">
    <location>
        <begin position="422"/>
        <end position="497"/>
    </location>
</feature>
<dbReference type="OrthoDB" id="9803968at2"/>
<dbReference type="Gene3D" id="3.30.300.30">
    <property type="match status" value="1"/>
</dbReference>
<dbReference type="InterPro" id="IPR045851">
    <property type="entry name" value="AMP-bd_C_sf"/>
</dbReference>